<evidence type="ECO:0000256" key="6">
    <source>
        <dbReference type="ARBA" id="ARBA00022553"/>
    </source>
</evidence>
<organism evidence="10 11">
    <name type="scientific">Menidia menidia</name>
    <name type="common">Atlantic silverside</name>
    <dbReference type="NCBI Taxonomy" id="238744"/>
    <lineage>
        <taxon>Eukaryota</taxon>
        <taxon>Metazoa</taxon>
        <taxon>Chordata</taxon>
        <taxon>Craniata</taxon>
        <taxon>Vertebrata</taxon>
        <taxon>Euteleostomi</taxon>
        <taxon>Actinopterygii</taxon>
        <taxon>Neopterygii</taxon>
        <taxon>Teleostei</taxon>
        <taxon>Neoteleostei</taxon>
        <taxon>Acanthomorphata</taxon>
        <taxon>Ovalentaria</taxon>
        <taxon>Atherinomorphae</taxon>
        <taxon>Atheriniformes</taxon>
        <taxon>Atherinopsidae</taxon>
        <taxon>Menidiinae</taxon>
        <taxon>Menidia</taxon>
    </lineage>
</organism>
<evidence type="ECO:0000256" key="1">
    <source>
        <dbReference type="ARBA" id="ARBA00002371"/>
    </source>
</evidence>
<dbReference type="PANTHER" id="PTHR15444:SF4">
    <property type="entry name" value="SECRETED PHOSPHOPROTEIN 24"/>
    <property type="match status" value="1"/>
</dbReference>
<comment type="function">
    <text evidence="1">Could coordinate an aspect of bone turnover.</text>
</comment>
<comment type="caution">
    <text evidence="10">The sequence shown here is derived from an EMBL/GenBank/DDBJ whole genome shotgun (WGS) entry which is preliminary data.</text>
</comment>
<evidence type="ECO:0000256" key="3">
    <source>
        <dbReference type="ARBA" id="ARBA00008576"/>
    </source>
</evidence>
<sequence>MEGLFLELSTMKSSILLLALLLSLGCTGIPLYRSELQSMADKGLGAALAEVNSAYAVSNLFRASRATVKKVLPMGRNTTDMLMMFDIKETECAKATRKDPQTCAFRPGFFVSSYPCAARVRVSGVSTHLVSLRCGLVGSSSSESSEEVFSRGRPSLNVPIVDMGPAPSVPPVQSGRSLYSQIEDIRPRGDTFNNFLV</sequence>
<dbReference type="GO" id="GO:0005576">
    <property type="term" value="C:extracellular region"/>
    <property type="evidence" value="ECO:0007669"/>
    <property type="project" value="UniProtKB-SubCell"/>
</dbReference>
<comment type="subcellular location">
    <subcellularLocation>
        <location evidence="2">Secreted</location>
    </subcellularLocation>
</comment>
<dbReference type="GO" id="GO:0046849">
    <property type="term" value="P:bone remodeling"/>
    <property type="evidence" value="ECO:0007669"/>
    <property type="project" value="InterPro"/>
</dbReference>
<dbReference type="EMBL" id="CAJRST010015557">
    <property type="protein sequence ID" value="CAG5932827.1"/>
    <property type="molecule type" value="Genomic_DNA"/>
</dbReference>
<dbReference type="PANTHER" id="PTHR15444">
    <property type="entry name" value="SECRETED PHOSPHOPROTEIN 24"/>
    <property type="match status" value="1"/>
</dbReference>
<evidence type="ECO:0000256" key="2">
    <source>
        <dbReference type="ARBA" id="ARBA00004613"/>
    </source>
</evidence>
<protein>
    <recommendedName>
        <fullName evidence="4">Secreted phosphoprotein 24</fullName>
    </recommendedName>
    <alternativeName>
        <fullName evidence="9">Secreted phosphoprotein 2</fullName>
    </alternativeName>
</protein>
<evidence type="ECO:0000313" key="10">
    <source>
        <dbReference type="EMBL" id="CAG5932827.1"/>
    </source>
</evidence>
<evidence type="ECO:0000256" key="7">
    <source>
        <dbReference type="ARBA" id="ARBA00022729"/>
    </source>
</evidence>
<dbReference type="InterPro" id="IPR010892">
    <property type="entry name" value="Spp-24"/>
</dbReference>
<proteinExistence type="inferred from homology"/>
<comment type="similarity">
    <text evidence="3">Belongs to the SPP2 family.</text>
</comment>
<evidence type="ECO:0000256" key="8">
    <source>
        <dbReference type="ARBA" id="ARBA00023157"/>
    </source>
</evidence>
<evidence type="ECO:0000313" key="11">
    <source>
        <dbReference type="Proteomes" id="UP000677803"/>
    </source>
</evidence>
<dbReference type="OrthoDB" id="9944258at2759"/>
<keyword evidence="7" id="KW-0732">Signal</keyword>
<evidence type="ECO:0000256" key="4">
    <source>
        <dbReference type="ARBA" id="ARBA00020365"/>
    </source>
</evidence>
<dbReference type="Pfam" id="PF07448">
    <property type="entry name" value="Spp-24"/>
    <property type="match status" value="1"/>
</dbReference>
<dbReference type="InterPro" id="IPR046350">
    <property type="entry name" value="Cystatin_sf"/>
</dbReference>
<dbReference type="AlphaFoldDB" id="A0A8S4BBX7"/>
<evidence type="ECO:0000256" key="9">
    <source>
        <dbReference type="ARBA" id="ARBA00029627"/>
    </source>
</evidence>
<reference evidence="10" key="1">
    <citation type="submission" date="2021-05" db="EMBL/GenBank/DDBJ databases">
        <authorList>
            <person name="Tigano A."/>
        </authorList>
    </citation>
    <scope>NUCLEOTIDE SEQUENCE</scope>
</reference>
<dbReference type="Proteomes" id="UP000677803">
    <property type="component" value="Unassembled WGS sequence"/>
</dbReference>
<keyword evidence="11" id="KW-1185">Reference proteome</keyword>
<gene>
    <name evidence="10" type="ORF">MMEN_LOCUS13398</name>
</gene>
<dbReference type="Gene3D" id="3.10.450.10">
    <property type="match status" value="1"/>
</dbReference>
<accession>A0A8S4BBX7</accession>
<dbReference type="SUPFAM" id="SSF54403">
    <property type="entry name" value="Cystatin/monellin"/>
    <property type="match status" value="1"/>
</dbReference>
<keyword evidence="8" id="KW-1015">Disulfide bond</keyword>
<name>A0A8S4BBX7_9TELE</name>
<keyword evidence="5" id="KW-0964">Secreted</keyword>
<keyword evidence="6" id="KW-0597">Phosphoprotein</keyword>
<evidence type="ECO:0000256" key="5">
    <source>
        <dbReference type="ARBA" id="ARBA00022525"/>
    </source>
</evidence>